<dbReference type="EMBL" id="VEPZ02000116">
    <property type="protein sequence ID" value="KAE8733311.1"/>
    <property type="molecule type" value="Genomic_DNA"/>
</dbReference>
<feature type="compositionally biased region" description="Low complexity" evidence="1">
    <location>
        <begin position="50"/>
        <end position="62"/>
    </location>
</feature>
<feature type="compositionally biased region" description="Basic and acidic residues" evidence="1">
    <location>
        <begin position="445"/>
        <end position="466"/>
    </location>
</feature>
<dbReference type="Proteomes" id="UP000436088">
    <property type="component" value="Unassembled WGS sequence"/>
</dbReference>
<protein>
    <recommendedName>
        <fullName evidence="4">Chromo domain-containing protein</fullName>
    </recommendedName>
</protein>
<dbReference type="SUPFAM" id="SSF54160">
    <property type="entry name" value="Chromo domain-like"/>
    <property type="match status" value="1"/>
</dbReference>
<evidence type="ECO:0008006" key="4">
    <source>
        <dbReference type="Google" id="ProtNLM"/>
    </source>
</evidence>
<dbReference type="InterPro" id="IPR016197">
    <property type="entry name" value="Chromo-like_dom_sf"/>
</dbReference>
<sequence>MRSSIHPFKSESGPLGKGNNSFVAKKNNVVSYEVEKGKSVDCRSKERNEQVVSSQVTRSRSSAQPSMYMSGLSGACNTSTVAKQDGTVPTESIRKSRQQLDVHELLESKFVRPVYNTVYCGIKTEEKGKCRSKARSEDVFTRSRSYVQSPKFENSSTGAEKSSTVAKQDGIVLTESIKKIGLEHVVVVELLQYVKLVDDDVTCMVVKEERGRFQSKVHLKERGICSVGNYTRYSANTMLSGLVADKKIMCTHLMEYEGVLRWTILDSRIYSREEEYSSGYEGSTLLSWYREIIDKTIILINVVNAKTYENRIKQHTDKNRSERQFQIGEEVYLKLQPYRQMSIALRKNMSLLKKYIGDSSSAATAPPAVDKDGQFRIQPLKILARRIVNRNSKPVTKLLVRWENLDESNDTWEDYLVLKGRFLGFDPWGQGSSRGAGIVMVGEEEERRGEEDLGMNERGEELGMDA</sequence>
<feature type="region of interest" description="Disordered" evidence="1">
    <location>
        <begin position="444"/>
        <end position="466"/>
    </location>
</feature>
<gene>
    <name evidence="2" type="ORF">F3Y22_tig00001349pilonHSYRG00076</name>
</gene>
<evidence type="ECO:0000313" key="2">
    <source>
        <dbReference type="EMBL" id="KAE8733311.1"/>
    </source>
</evidence>
<dbReference type="AlphaFoldDB" id="A0A6A3D1N4"/>
<keyword evidence="3" id="KW-1185">Reference proteome</keyword>
<evidence type="ECO:0000313" key="3">
    <source>
        <dbReference type="Proteomes" id="UP000436088"/>
    </source>
</evidence>
<comment type="caution">
    <text evidence="2">The sequence shown here is derived from an EMBL/GenBank/DDBJ whole genome shotgun (WGS) entry which is preliminary data.</text>
</comment>
<name>A0A6A3D1N4_HIBSY</name>
<accession>A0A6A3D1N4</accession>
<organism evidence="2 3">
    <name type="scientific">Hibiscus syriacus</name>
    <name type="common">Rose of Sharon</name>
    <dbReference type="NCBI Taxonomy" id="106335"/>
    <lineage>
        <taxon>Eukaryota</taxon>
        <taxon>Viridiplantae</taxon>
        <taxon>Streptophyta</taxon>
        <taxon>Embryophyta</taxon>
        <taxon>Tracheophyta</taxon>
        <taxon>Spermatophyta</taxon>
        <taxon>Magnoliopsida</taxon>
        <taxon>eudicotyledons</taxon>
        <taxon>Gunneridae</taxon>
        <taxon>Pentapetalae</taxon>
        <taxon>rosids</taxon>
        <taxon>malvids</taxon>
        <taxon>Malvales</taxon>
        <taxon>Malvaceae</taxon>
        <taxon>Malvoideae</taxon>
        <taxon>Hibiscus</taxon>
    </lineage>
</organism>
<reference evidence="2" key="1">
    <citation type="submission" date="2019-09" db="EMBL/GenBank/DDBJ databases">
        <title>Draft genome information of white flower Hibiscus syriacus.</title>
        <authorList>
            <person name="Kim Y.-M."/>
        </authorList>
    </citation>
    <scope>NUCLEOTIDE SEQUENCE [LARGE SCALE GENOMIC DNA]</scope>
    <source>
        <strain evidence="2">YM2019G1</strain>
    </source>
</reference>
<proteinExistence type="predicted"/>
<feature type="region of interest" description="Disordered" evidence="1">
    <location>
        <begin position="1"/>
        <end position="21"/>
    </location>
</feature>
<evidence type="ECO:0000256" key="1">
    <source>
        <dbReference type="SAM" id="MobiDB-lite"/>
    </source>
</evidence>
<feature type="region of interest" description="Disordered" evidence="1">
    <location>
        <begin position="43"/>
        <end position="67"/>
    </location>
</feature>